<sequence>MCVCSHRCRHSSGLLPKAAPAAAAWEDCAPELSKPMKRSCPGGLQRVAAAAGGVWHGSYSPTLPRSPQGESAPPRLCSAFRRGRFPPLSAASRTTPLIPPPLYHLPCPSV</sequence>
<dbReference type="Proteomes" id="UP000094455">
    <property type="component" value="Unassembled WGS sequence"/>
</dbReference>
<evidence type="ECO:0000313" key="2">
    <source>
        <dbReference type="Proteomes" id="UP000094455"/>
    </source>
</evidence>
<proteinExistence type="predicted"/>
<organism evidence="1 2">
    <name type="scientific">Pichia membranifaciens NRRL Y-2026</name>
    <dbReference type="NCBI Taxonomy" id="763406"/>
    <lineage>
        <taxon>Eukaryota</taxon>
        <taxon>Fungi</taxon>
        <taxon>Dikarya</taxon>
        <taxon>Ascomycota</taxon>
        <taxon>Saccharomycotina</taxon>
        <taxon>Pichiomycetes</taxon>
        <taxon>Pichiales</taxon>
        <taxon>Pichiaceae</taxon>
        <taxon>Pichia</taxon>
    </lineage>
</organism>
<dbReference type="GeneID" id="30178256"/>
<name>A0A1E3NEN0_9ASCO</name>
<dbReference type="AlphaFoldDB" id="A0A1E3NEN0"/>
<evidence type="ECO:0000313" key="1">
    <source>
        <dbReference type="EMBL" id="ODQ44579.1"/>
    </source>
</evidence>
<reference evidence="1 2" key="1">
    <citation type="journal article" date="2016" name="Proc. Natl. Acad. Sci. U.S.A.">
        <title>Comparative genomics of biotechnologically important yeasts.</title>
        <authorList>
            <person name="Riley R."/>
            <person name="Haridas S."/>
            <person name="Wolfe K.H."/>
            <person name="Lopes M.R."/>
            <person name="Hittinger C.T."/>
            <person name="Goeker M."/>
            <person name="Salamov A.A."/>
            <person name="Wisecaver J.H."/>
            <person name="Long T.M."/>
            <person name="Calvey C.H."/>
            <person name="Aerts A.L."/>
            <person name="Barry K.W."/>
            <person name="Choi C."/>
            <person name="Clum A."/>
            <person name="Coughlan A.Y."/>
            <person name="Deshpande S."/>
            <person name="Douglass A.P."/>
            <person name="Hanson S.J."/>
            <person name="Klenk H.-P."/>
            <person name="LaButti K.M."/>
            <person name="Lapidus A."/>
            <person name="Lindquist E.A."/>
            <person name="Lipzen A.M."/>
            <person name="Meier-Kolthoff J.P."/>
            <person name="Ohm R.A."/>
            <person name="Otillar R.P."/>
            <person name="Pangilinan J.L."/>
            <person name="Peng Y."/>
            <person name="Rokas A."/>
            <person name="Rosa C.A."/>
            <person name="Scheuner C."/>
            <person name="Sibirny A.A."/>
            <person name="Slot J.C."/>
            <person name="Stielow J.B."/>
            <person name="Sun H."/>
            <person name="Kurtzman C.P."/>
            <person name="Blackwell M."/>
            <person name="Grigoriev I.V."/>
            <person name="Jeffries T.W."/>
        </authorList>
    </citation>
    <scope>NUCLEOTIDE SEQUENCE [LARGE SCALE GENOMIC DNA]</scope>
    <source>
        <strain evidence="1 2">NRRL Y-2026</strain>
    </source>
</reference>
<protein>
    <submittedName>
        <fullName evidence="1">Uncharacterized protein</fullName>
    </submittedName>
</protein>
<dbReference type="RefSeq" id="XP_019015692.1">
    <property type="nucleotide sequence ID" value="XM_019161569.1"/>
</dbReference>
<keyword evidence="2" id="KW-1185">Reference proteome</keyword>
<gene>
    <name evidence="1" type="ORF">PICMEDRAFT_173633</name>
</gene>
<accession>A0A1E3NEN0</accession>
<dbReference type="EMBL" id="KV454006">
    <property type="protein sequence ID" value="ODQ44579.1"/>
    <property type="molecule type" value="Genomic_DNA"/>
</dbReference>